<organism evidence="4 5">
    <name type="scientific">Deinococcus peraridilitoris (strain DSM 19664 / LMG 22246 / CIP 109416 / KR-200)</name>
    <dbReference type="NCBI Taxonomy" id="937777"/>
    <lineage>
        <taxon>Bacteria</taxon>
        <taxon>Thermotogati</taxon>
        <taxon>Deinococcota</taxon>
        <taxon>Deinococci</taxon>
        <taxon>Deinococcales</taxon>
        <taxon>Deinococcaceae</taxon>
        <taxon>Deinococcus</taxon>
    </lineage>
</organism>
<keyword evidence="1" id="KW-0378">Hydrolase</keyword>
<dbReference type="GO" id="GO:0009253">
    <property type="term" value="P:peptidoglycan catabolic process"/>
    <property type="evidence" value="ECO:0007669"/>
    <property type="project" value="InterPro"/>
</dbReference>
<dbReference type="SMART" id="SM00646">
    <property type="entry name" value="Ami_3"/>
    <property type="match status" value="1"/>
</dbReference>
<dbReference type="CDD" id="cd02696">
    <property type="entry name" value="MurNAc-LAA"/>
    <property type="match status" value="1"/>
</dbReference>
<dbReference type="eggNOG" id="COG0860">
    <property type="taxonomic scope" value="Bacteria"/>
</dbReference>
<dbReference type="Proteomes" id="UP000010467">
    <property type="component" value="Chromosome"/>
</dbReference>
<feature type="signal peptide" evidence="2">
    <location>
        <begin position="1"/>
        <end position="39"/>
    </location>
</feature>
<evidence type="ECO:0000259" key="3">
    <source>
        <dbReference type="SMART" id="SM00646"/>
    </source>
</evidence>
<dbReference type="SUPFAM" id="SSF53187">
    <property type="entry name" value="Zn-dependent exopeptidases"/>
    <property type="match status" value="1"/>
</dbReference>
<dbReference type="GO" id="GO:0008745">
    <property type="term" value="F:N-acetylmuramoyl-L-alanine amidase activity"/>
    <property type="evidence" value="ECO:0007669"/>
    <property type="project" value="InterPro"/>
</dbReference>
<evidence type="ECO:0000313" key="5">
    <source>
        <dbReference type="Proteomes" id="UP000010467"/>
    </source>
</evidence>
<dbReference type="KEGG" id="dpd:Deipe_3551"/>
<feature type="domain" description="MurNAc-LAA" evidence="3">
    <location>
        <begin position="251"/>
        <end position="403"/>
    </location>
</feature>
<proteinExistence type="predicted"/>
<gene>
    <name evidence="4" type="ordered locus">Deipe_3551</name>
</gene>
<dbReference type="EMBL" id="CP003382">
    <property type="protein sequence ID" value="AFZ68981.1"/>
    <property type="molecule type" value="Genomic_DNA"/>
</dbReference>
<dbReference type="InterPro" id="IPR002508">
    <property type="entry name" value="MurNAc-LAA_cat"/>
</dbReference>
<accession>L0A535</accession>
<dbReference type="GO" id="GO:0030288">
    <property type="term" value="C:outer membrane-bounded periplasmic space"/>
    <property type="evidence" value="ECO:0007669"/>
    <property type="project" value="TreeGrafter"/>
</dbReference>
<keyword evidence="2" id="KW-0732">Signal</keyword>
<feature type="chain" id="PRO_5003939027" evidence="2">
    <location>
        <begin position="40"/>
        <end position="409"/>
    </location>
</feature>
<dbReference type="PANTHER" id="PTHR30404">
    <property type="entry name" value="N-ACETYLMURAMOYL-L-ALANINE AMIDASE"/>
    <property type="match status" value="1"/>
</dbReference>
<dbReference type="Pfam" id="PF01520">
    <property type="entry name" value="Amidase_3"/>
    <property type="match status" value="1"/>
</dbReference>
<dbReference type="AlphaFoldDB" id="L0A535"/>
<evidence type="ECO:0000256" key="1">
    <source>
        <dbReference type="ARBA" id="ARBA00022801"/>
    </source>
</evidence>
<evidence type="ECO:0000256" key="2">
    <source>
        <dbReference type="SAM" id="SignalP"/>
    </source>
</evidence>
<dbReference type="PATRIC" id="fig|937777.3.peg.3561"/>
<keyword evidence="5" id="KW-1185">Reference proteome</keyword>
<sequence>MRHSVTSFTLPGEVKRPSLSLRLCLTLGMLLLSPSTALAAPRVGLHPDYTRLAFDLPKNATYRVDTQPGKVSVTLDVTLASEHGKVSSPNVSAYGVSGTHDGSLVTLSLTANQSAKVFVLAADGKSPARLVVDIGPNGTSTGEAARLTRAAVSSAVQQKQAQATSRPAASGVVTPVSTRAPARPTLRVVLDAGHGGRDPGMVGFVTEKETTLSLALKVRERLQHRGIDVVMTRDDDSHLSPDKSTDLGLRAKMANAGTVNAFVSIHVNAASPSAQGIETWVFGRPLDSANRALAVRENGGGNLGEQLTKEASNVAQNLLGDLLTQSNVTYSRKLANLVQNKLIAATGAVNRGVGSNIFYVIRNARTPAILIEVGFGSHPVEGRKLATEAYRDRLAAAVADALIEFLHAD</sequence>
<dbReference type="OrthoDB" id="9772024at2"/>
<reference evidence="5" key="1">
    <citation type="submission" date="2012-03" db="EMBL/GenBank/DDBJ databases">
        <title>Complete sequence of chromosome of Deinococcus peraridilitoris DSM 19664.</title>
        <authorList>
            <person name="Lucas S."/>
            <person name="Copeland A."/>
            <person name="Lapidus A."/>
            <person name="Glavina del Rio T."/>
            <person name="Dalin E."/>
            <person name="Tice H."/>
            <person name="Bruce D."/>
            <person name="Goodwin L."/>
            <person name="Pitluck S."/>
            <person name="Peters L."/>
            <person name="Mikhailova N."/>
            <person name="Lu M."/>
            <person name="Kyrpides N."/>
            <person name="Mavromatis K."/>
            <person name="Ivanova N."/>
            <person name="Brettin T."/>
            <person name="Detter J.C."/>
            <person name="Han C."/>
            <person name="Larimer F."/>
            <person name="Land M."/>
            <person name="Hauser L."/>
            <person name="Markowitz V."/>
            <person name="Cheng J.-F."/>
            <person name="Hugenholtz P."/>
            <person name="Woyke T."/>
            <person name="Wu D."/>
            <person name="Pukall R."/>
            <person name="Steenblock K."/>
            <person name="Brambilla E."/>
            <person name="Klenk H.-P."/>
            <person name="Eisen J.A."/>
        </authorList>
    </citation>
    <scope>NUCLEOTIDE SEQUENCE [LARGE SCALE GENOMIC DNA]</scope>
    <source>
        <strain evidence="5">DSM 19664 / LMG 22246 / CIP 109416 / KR-200</strain>
    </source>
</reference>
<dbReference type="HOGENOM" id="CLU_014322_2_0_0"/>
<dbReference type="InterPro" id="IPR050695">
    <property type="entry name" value="N-acetylmuramoyl_amidase_3"/>
</dbReference>
<name>L0A535_DEIPD</name>
<evidence type="ECO:0000313" key="4">
    <source>
        <dbReference type="EMBL" id="AFZ68981.1"/>
    </source>
</evidence>
<dbReference type="PANTHER" id="PTHR30404:SF0">
    <property type="entry name" value="N-ACETYLMURAMOYL-L-ALANINE AMIDASE AMIC"/>
    <property type="match status" value="1"/>
</dbReference>
<protein>
    <submittedName>
        <fullName evidence="4">N-acetylmuramoyl-L-alanine amidase</fullName>
    </submittedName>
</protein>
<dbReference type="STRING" id="937777.Deipe_3551"/>
<dbReference type="Gene3D" id="3.40.630.40">
    <property type="entry name" value="Zn-dependent exopeptidases"/>
    <property type="match status" value="1"/>
</dbReference>